<feature type="transmembrane region" description="Helical" evidence="2">
    <location>
        <begin position="37"/>
        <end position="57"/>
    </location>
</feature>
<comment type="caution">
    <text evidence="3">The sequence shown here is derived from an EMBL/GenBank/DDBJ whole genome shotgun (WGS) entry which is preliminary data.</text>
</comment>
<feature type="region of interest" description="Disordered" evidence="1">
    <location>
        <begin position="90"/>
        <end position="124"/>
    </location>
</feature>
<dbReference type="EMBL" id="PDEQ01000013">
    <property type="protein sequence ID" value="PEN10939.1"/>
    <property type="molecule type" value="Genomic_DNA"/>
</dbReference>
<dbReference type="RefSeq" id="WP_098079119.1">
    <property type="nucleotide sequence ID" value="NZ_PDEQ01000013.1"/>
</dbReference>
<protein>
    <submittedName>
        <fullName evidence="3">Uncharacterized protein</fullName>
    </submittedName>
</protein>
<evidence type="ECO:0000256" key="2">
    <source>
        <dbReference type="SAM" id="Phobius"/>
    </source>
</evidence>
<keyword evidence="2" id="KW-0812">Transmembrane</keyword>
<proteinExistence type="predicted"/>
<keyword evidence="4" id="KW-1185">Reference proteome</keyword>
<accession>A0A2A8CU62</accession>
<evidence type="ECO:0000313" key="4">
    <source>
        <dbReference type="Proteomes" id="UP000220102"/>
    </source>
</evidence>
<gene>
    <name evidence="3" type="ORF">CRI94_17045</name>
</gene>
<feature type="compositionally biased region" description="Basic and acidic residues" evidence="1">
    <location>
        <begin position="90"/>
        <end position="107"/>
    </location>
</feature>
<keyword evidence="2" id="KW-0472">Membrane</keyword>
<name>A0A2A8CU62_9BACT</name>
<sequence>MSGSPASSSTDAQQKSFFTDGWRSYVPPVLRSTDGLLRYYVVVLPIVMPAAVLLMIGGKYAVYGAYVTVGLFVLISSAYTVWLIRKLKTDDRDTGARESAHGQRSDRPGQPSSRESGGESRVRR</sequence>
<dbReference type="AlphaFoldDB" id="A0A2A8CU62"/>
<evidence type="ECO:0000256" key="1">
    <source>
        <dbReference type="SAM" id="MobiDB-lite"/>
    </source>
</evidence>
<reference evidence="3 4" key="1">
    <citation type="submission" date="2017-10" db="EMBL/GenBank/DDBJ databases">
        <title>Draft genome of Longibacter Salinarum.</title>
        <authorList>
            <person name="Goh K.M."/>
            <person name="Shamsir M.S."/>
            <person name="Lim S.W."/>
        </authorList>
    </citation>
    <scope>NUCLEOTIDE SEQUENCE [LARGE SCALE GENOMIC DNA]</scope>
    <source>
        <strain evidence="3 4">KCTC 52045</strain>
    </source>
</reference>
<feature type="transmembrane region" description="Helical" evidence="2">
    <location>
        <begin position="63"/>
        <end position="84"/>
    </location>
</feature>
<keyword evidence="2" id="KW-1133">Transmembrane helix</keyword>
<evidence type="ECO:0000313" key="3">
    <source>
        <dbReference type="EMBL" id="PEN10939.1"/>
    </source>
</evidence>
<dbReference type="Proteomes" id="UP000220102">
    <property type="component" value="Unassembled WGS sequence"/>
</dbReference>
<organism evidence="3 4">
    <name type="scientific">Longibacter salinarum</name>
    <dbReference type="NCBI Taxonomy" id="1850348"/>
    <lineage>
        <taxon>Bacteria</taxon>
        <taxon>Pseudomonadati</taxon>
        <taxon>Rhodothermota</taxon>
        <taxon>Rhodothermia</taxon>
        <taxon>Rhodothermales</taxon>
        <taxon>Salisaetaceae</taxon>
        <taxon>Longibacter</taxon>
    </lineage>
</organism>